<accession>A0A2W4BE83</accession>
<reference evidence="1 3" key="1">
    <citation type="submission" date="2017-11" db="EMBL/GenBank/DDBJ databases">
        <title>Draft genome sequence of Enterococcus plantarum TRW2 strain isolated from lettuce.</title>
        <authorList>
            <person name="Kim E.B."/>
            <person name="Marco M.L."/>
            <person name="Williams T.R."/>
            <person name="You I.H."/>
        </authorList>
    </citation>
    <scope>NUCLEOTIDE SEQUENCE [LARGE SCALE GENOMIC DNA]</scope>
    <source>
        <strain evidence="1 3">TRW2</strain>
    </source>
</reference>
<protein>
    <submittedName>
        <fullName evidence="1">Uncharacterized protein</fullName>
    </submittedName>
</protein>
<evidence type="ECO:0000313" key="1">
    <source>
        <dbReference type="EMBL" id="PZL70139.1"/>
    </source>
</evidence>
<sequence length="62" mass="7215">MLRFCPWWNPWCRGKARQEEIIKRAIDEATTSLASDIAKSVTDEIRKENIQRNVIQSIRGGK</sequence>
<dbReference type="RefSeq" id="WP_111248013.1">
    <property type="nucleotide sequence ID" value="NZ_PIEU01000072.1"/>
</dbReference>
<dbReference type="AlphaFoldDB" id="A0A2W4BE83"/>
<gene>
    <name evidence="2" type="ORF">CI088_09585</name>
    <name evidence="1" type="ORF">CI088_15940</name>
</gene>
<comment type="caution">
    <text evidence="1">The sequence shown here is derived from an EMBL/GenBank/DDBJ whole genome shotgun (WGS) entry which is preliminary data.</text>
</comment>
<evidence type="ECO:0000313" key="3">
    <source>
        <dbReference type="Proteomes" id="UP000249828"/>
    </source>
</evidence>
<evidence type="ECO:0000313" key="2">
    <source>
        <dbReference type="EMBL" id="PZL73109.1"/>
    </source>
</evidence>
<name>A0A2W4BE83_9ENTE</name>
<dbReference type="EMBL" id="PIEU01000124">
    <property type="protein sequence ID" value="PZL70139.1"/>
    <property type="molecule type" value="Genomic_DNA"/>
</dbReference>
<dbReference type="Proteomes" id="UP000249828">
    <property type="component" value="Unassembled WGS sequence"/>
</dbReference>
<organism evidence="1 3">
    <name type="scientific">Enterococcus plantarum</name>
    <dbReference type="NCBI Taxonomy" id="1077675"/>
    <lineage>
        <taxon>Bacteria</taxon>
        <taxon>Bacillati</taxon>
        <taxon>Bacillota</taxon>
        <taxon>Bacilli</taxon>
        <taxon>Lactobacillales</taxon>
        <taxon>Enterococcaceae</taxon>
        <taxon>Enterococcus</taxon>
    </lineage>
</organism>
<proteinExistence type="predicted"/>
<dbReference type="EMBL" id="PIEU01000072">
    <property type="protein sequence ID" value="PZL73109.1"/>
    <property type="molecule type" value="Genomic_DNA"/>
</dbReference>
<keyword evidence="3" id="KW-1185">Reference proteome</keyword>